<keyword evidence="6" id="KW-1185">Reference proteome</keyword>
<evidence type="ECO:0000256" key="1">
    <source>
        <dbReference type="ARBA" id="ARBA00022603"/>
    </source>
</evidence>
<feature type="compositionally biased region" description="Basic residues" evidence="3">
    <location>
        <begin position="1"/>
        <end position="13"/>
    </location>
</feature>
<evidence type="ECO:0000313" key="5">
    <source>
        <dbReference type="EMBL" id="PLW79231.1"/>
    </source>
</evidence>
<name>A0A2N5XXK1_9HYPH</name>
<dbReference type="Gene3D" id="3.40.1280.10">
    <property type="match status" value="1"/>
</dbReference>
<keyword evidence="1 5" id="KW-0489">Methyltransferase</keyword>
<dbReference type="GO" id="GO:0008173">
    <property type="term" value="F:RNA methyltransferase activity"/>
    <property type="evidence" value="ECO:0007669"/>
    <property type="project" value="InterPro"/>
</dbReference>
<dbReference type="EMBL" id="PKUQ01000001">
    <property type="protein sequence ID" value="PLW79231.1"/>
    <property type="molecule type" value="Genomic_DNA"/>
</dbReference>
<reference evidence="5 6" key="1">
    <citation type="submission" date="2018-01" db="EMBL/GenBank/DDBJ databases">
        <title>The draft genome sequence of Cohaesibacter sp. H1304.</title>
        <authorList>
            <person name="Wang N.-N."/>
            <person name="Du Z.-J."/>
        </authorList>
    </citation>
    <scope>NUCLEOTIDE SEQUENCE [LARGE SCALE GENOMIC DNA]</scope>
    <source>
        <strain evidence="5 6">H1304</strain>
    </source>
</reference>
<proteinExistence type="predicted"/>
<dbReference type="SUPFAM" id="SSF55315">
    <property type="entry name" value="L30e-like"/>
    <property type="match status" value="1"/>
</dbReference>
<dbReference type="GO" id="GO:0003723">
    <property type="term" value="F:RNA binding"/>
    <property type="evidence" value="ECO:0007669"/>
    <property type="project" value="InterPro"/>
</dbReference>
<sequence length="278" mass="29602">MSKNKSQRVKKARQANAAETSTRVGRKAPDDTVRLFGIHAVASAIANPRRELIRLHATTNAQARLIEEITKIGGDTARLDGIVETATPKDIDALARDAVHQGALLVVKNLPALDISDAFDAKLVIVLDQITDPHNVGAIIRSGVALGAEGIVMTGRHSPEESGVLAKTASGGLDQIAMVTVPNLARALDDLADHGFDVVGFDSEESEPFETIIAAQDNNRPLALVFGSEGKGLRRLTREKCTALARLDMPGPIKSLNVSNAVAMTLYAVELKRQGKLV</sequence>
<comment type="caution">
    <text evidence="5">The sequence shown here is derived from an EMBL/GenBank/DDBJ whole genome shotgun (WGS) entry which is preliminary data.</text>
</comment>
<dbReference type="Pfam" id="PF08032">
    <property type="entry name" value="SpoU_sub_bind"/>
    <property type="match status" value="1"/>
</dbReference>
<dbReference type="InterPro" id="IPR029028">
    <property type="entry name" value="Alpha/beta_knot_MTases"/>
</dbReference>
<organism evidence="5 6">
    <name type="scientific">Cohaesibacter celericrescens</name>
    <dbReference type="NCBI Taxonomy" id="2067669"/>
    <lineage>
        <taxon>Bacteria</taxon>
        <taxon>Pseudomonadati</taxon>
        <taxon>Pseudomonadota</taxon>
        <taxon>Alphaproteobacteria</taxon>
        <taxon>Hyphomicrobiales</taxon>
        <taxon>Cohaesibacteraceae</taxon>
    </lineage>
</organism>
<evidence type="ECO:0000313" key="6">
    <source>
        <dbReference type="Proteomes" id="UP000234881"/>
    </source>
</evidence>
<accession>A0A2N5XXK1</accession>
<dbReference type="PANTHER" id="PTHR46429:SF1">
    <property type="entry name" value="23S RRNA (GUANOSINE-2'-O-)-METHYLTRANSFERASE RLMB"/>
    <property type="match status" value="1"/>
</dbReference>
<dbReference type="CDD" id="cd18103">
    <property type="entry name" value="SpoU-like_RlmB"/>
    <property type="match status" value="1"/>
</dbReference>
<keyword evidence="2 5" id="KW-0808">Transferase</keyword>
<evidence type="ECO:0000256" key="2">
    <source>
        <dbReference type="ARBA" id="ARBA00022679"/>
    </source>
</evidence>
<dbReference type="SUPFAM" id="SSF75217">
    <property type="entry name" value="alpha/beta knot"/>
    <property type="match status" value="1"/>
</dbReference>
<dbReference type="Pfam" id="PF00588">
    <property type="entry name" value="SpoU_methylase"/>
    <property type="match status" value="1"/>
</dbReference>
<dbReference type="InterPro" id="IPR013123">
    <property type="entry name" value="SpoU_subst-bd"/>
</dbReference>
<dbReference type="Proteomes" id="UP000234881">
    <property type="component" value="Unassembled WGS sequence"/>
</dbReference>
<dbReference type="OrthoDB" id="9785673at2"/>
<dbReference type="AlphaFoldDB" id="A0A2N5XXK1"/>
<dbReference type="Gene3D" id="3.30.1330.30">
    <property type="match status" value="1"/>
</dbReference>
<dbReference type="PANTHER" id="PTHR46429">
    <property type="entry name" value="23S RRNA (GUANOSINE-2'-O-)-METHYLTRANSFERASE RLMB"/>
    <property type="match status" value="1"/>
</dbReference>
<dbReference type="InterPro" id="IPR001537">
    <property type="entry name" value="SpoU_MeTrfase"/>
</dbReference>
<gene>
    <name evidence="5" type="ORF">C0081_00015</name>
</gene>
<protein>
    <submittedName>
        <fullName evidence="5">23S rRNA (Guanosine(2251)-2'-O)-methyltransferase RlmB</fullName>
    </submittedName>
</protein>
<dbReference type="GO" id="GO:0005829">
    <property type="term" value="C:cytosol"/>
    <property type="evidence" value="ECO:0007669"/>
    <property type="project" value="TreeGrafter"/>
</dbReference>
<dbReference type="SMART" id="SM00967">
    <property type="entry name" value="SpoU_sub_bind"/>
    <property type="match status" value="1"/>
</dbReference>
<evidence type="ECO:0000259" key="4">
    <source>
        <dbReference type="SMART" id="SM00967"/>
    </source>
</evidence>
<feature type="domain" description="RNA 2-O ribose methyltransferase substrate binding" evidence="4">
    <location>
        <begin position="34"/>
        <end position="113"/>
    </location>
</feature>
<feature type="region of interest" description="Disordered" evidence="3">
    <location>
        <begin position="1"/>
        <end position="26"/>
    </location>
</feature>
<evidence type="ECO:0000256" key="3">
    <source>
        <dbReference type="SAM" id="MobiDB-lite"/>
    </source>
</evidence>
<dbReference type="GO" id="GO:0006396">
    <property type="term" value="P:RNA processing"/>
    <property type="evidence" value="ECO:0007669"/>
    <property type="project" value="InterPro"/>
</dbReference>
<dbReference type="InterPro" id="IPR029064">
    <property type="entry name" value="Ribosomal_eL30-like_sf"/>
</dbReference>
<dbReference type="InterPro" id="IPR004441">
    <property type="entry name" value="rRNA_MeTrfase_TrmH"/>
</dbReference>
<dbReference type="RefSeq" id="WP_101532313.1">
    <property type="nucleotide sequence ID" value="NZ_JBFHIU010000011.1"/>
</dbReference>
<dbReference type="GO" id="GO:0032259">
    <property type="term" value="P:methylation"/>
    <property type="evidence" value="ECO:0007669"/>
    <property type="project" value="UniProtKB-KW"/>
</dbReference>
<dbReference type="InterPro" id="IPR029026">
    <property type="entry name" value="tRNA_m1G_MTases_N"/>
</dbReference>